<dbReference type="EMBL" id="GL876977">
    <property type="protein sequence ID" value="KLU91414.1"/>
    <property type="molecule type" value="Genomic_DNA"/>
</dbReference>
<dbReference type="EMBL" id="ADBL01002554">
    <property type="status" value="NOT_ANNOTATED_CDS"/>
    <property type="molecule type" value="Genomic_DNA"/>
</dbReference>
<keyword evidence="1" id="KW-1133">Transmembrane helix</keyword>
<keyword evidence="1" id="KW-0812">Transmembrane</keyword>
<name>A0A0C4EB87_MAGP6</name>
<proteinExistence type="predicted"/>
<evidence type="ECO:0000256" key="1">
    <source>
        <dbReference type="SAM" id="Phobius"/>
    </source>
</evidence>
<dbReference type="AlphaFoldDB" id="A0A0C4EB87"/>
<sequence length="140" mass="15494">MESVTSPTWQLRGPPTCRNRGRAGTTRAIGHRKEAALNCRRSHLESVRPAPGYSFPSFHAPFPVHARPLVPGHRKRAWPRSAECFLLSLFCLCSSFLFVVEQAPILIVCATFSASWSDRSPSSFFFSFLLVVPAGSSSRS</sequence>
<reference evidence="2" key="3">
    <citation type="submission" date="2011-03" db="EMBL/GenBank/DDBJ databases">
        <title>Annotation of Magnaporthe poae ATCC 64411.</title>
        <authorList>
            <person name="Ma L.-J."/>
            <person name="Dead R."/>
            <person name="Young S.K."/>
            <person name="Zeng Q."/>
            <person name="Gargeya S."/>
            <person name="Fitzgerald M."/>
            <person name="Haas B."/>
            <person name="Abouelleil A."/>
            <person name="Alvarado L."/>
            <person name="Arachchi H.M."/>
            <person name="Berlin A."/>
            <person name="Brown A."/>
            <person name="Chapman S.B."/>
            <person name="Chen Z."/>
            <person name="Dunbar C."/>
            <person name="Freedman E."/>
            <person name="Gearin G."/>
            <person name="Gellesch M."/>
            <person name="Goldberg J."/>
            <person name="Griggs A."/>
            <person name="Gujja S."/>
            <person name="Heiman D."/>
            <person name="Howarth C."/>
            <person name="Larson L."/>
            <person name="Lui A."/>
            <person name="MacDonald P.J.P."/>
            <person name="Mehta T."/>
            <person name="Montmayeur A."/>
            <person name="Murphy C."/>
            <person name="Neiman D."/>
            <person name="Pearson M."/>
            <person name="Priest M."/>
            <person name="Roberts A."/>
            <person name="Saif S."/>
            <person name="Shea T."/>
            <person name="Shenoy N."/>
            <person name="Sisk P."/>
            <person name="Stolte C."/>
            <person name="Sykes S."/>
            <person name="Yandava C."/>
            <person name="Wortman J."/>
            <person name="Nusbaum C."/>
            <person name="Birren B."/>
        </authorList>
    </citation>
    <scope>NUCLEOTIDE SEQUENCE</scope>
    <source>
        <strain evidence="2">ATCC 64411</strain>
    </source>
</reference>
<protein>
    <recommendedName>
        <fullName evidence="5">Transmembrane protein</fullName>
    </recommendedName>
</protein>
<dbReference type="Proteomes" id="UP000011715">
    <property type="component" value="Unassembled WGS sequence"/>
</dbReference>
<keyword evidence="1" id="KW-0472">Membrane</keyword>
<reference evidence="3" key="4">
    <citation type="journal article" date="2015" name="G3 (Bethesda)">
        <title>Genome sequences of three phytopathogenic species of the Magnaporthaceae family of fungi.</title>
        <authorList>
            <person name="Okagaki L.H."/>
            <person name="Nunes C.C."/>
            <person name="Sailsbery J."/>
            <person name="Clay B."/>
            <person name="Brown D."/>
            <person name="John T."/>
            <person name="Oh Y."/>
            <person name="Young N."/>
            <person name="Fitzgerald M."/>
            <person name="Haas B.J."/>
            <person name="Zeng Q."/>
            <person name="Young S."/>
            <person name="Adiconis X."/>
            <person name="Fan L."/>
            <person name="Levin J.Z."/>
            <person name="Mitchell T.K."/>
            <person name="Okubara P.A."/>
            <person name="Farman M.L."/>
            <person name="Kohn L.M."/>
            <person name="Birren B."/>
            <person name="Ma L.-J."/>
            <person name="Dean R.A."/>
        </authorList>
    </citation>
    <scope>NUCLEOTIDE SEQUENCE</scope>
    <source>
        <strain evidence="3">ATCC 64411 / 73-15</strain>
    </source>
</reference>
<dbReference type="EnsemblFungi" id="MAPG_09934T0">
    <property type="protein sequence ID" value="MAPG_09934T0"/>
    <property type="gene ID" value="MAPG_09934"/>
</dbReference>
<feature type="transmembrane region" description="Helical" evidence="1">
    <location>
        <begin position="84"/>
        <end position="114"/>
    </location>
</feature>
<gene>
    <name evidence="2" type="ORF">MAPG_09934</name>
</gene>
<evidence type="ECO:0000313" key="3">
    <source>
        <dbReference type="EnsemblFungi" id="MAPG_09934T0"/>
    </source>
</evidence>
<evidence type="ECO:0000313" key="4">
    <source>
        <dbReference type="Proteomes" id="UP000011715"/>
    </source>
</evidence>
<organism evidence="3 4">
    <name type="scientific">Magnaporthiopsis poae (strain ATCC 64411 / 73-15)</name>
    <name type="common">Kentucky bluegrass fungus</name>
    <name type="synonym">Magnaporthe poae</name>
    <dbReference type="NCBI Taxonomy" id="644358"/>
    <lineage>
        <taxon>Eukaryota</taxon>
        <taxon>Fungi</taxon>
        <taxon>Dikarya</taxon>
        <taxon>Ascomycota</taxon>
        <taxon>Pezizomycotina</taxon>
        <taxon>Sordariomycetes</taxon>
        <taxon>Sordariomycetidae</taxon>
        <taxon>Magnaporthales</taxon>
        <taxon>Magnaporthaceae</taxon>
        <taxon>Magnaporthiopsis</taxon>
    </lineage>
</organism>
<keyword evidence="4" id="KW-1185">Reference proteome</keyword>
<evidence type="ECO:0000313" key="2">
    <source>
        <dbReference type="EMBL" id="KLU91414.1"/>
    </source>
</evidence>
<accession>A0A0C4EB87</accession>
<dbReference type="VEuPathDB" id="FungiDB:MAPG_09934"/>
<evidence type="ECO:0008006" key="5">
    <source>
        <dbReference type="Google" id="ProtNLM"/>
    </source>
</evidence>
<reference evidence="3" key="5">
    <citation type="submission" date="2015-06" db="UniProtKB">
        <authorList>
            <consortium name="EnsemblFungi"/>
        </authorList>
    </citation>
    <scope>IDENTIFICATION</scope>
    <source>
        <strain evidence="3">ATCC 64411</strain>
    </source>
</reference>
<reference evidence="4" key="1">
    <citation type="submission" date="2010-05" db="EMBL/GenBank/DDBJ databases">
        <title>The genome sequence of Magnaporthe poae strain ATCC 64411.</title>
        <authorList>
            <person name="Ma L.-J."/>
            <person name="Dead R."/>
            <person name="Young S."/>
            <person name="Zeng Q."/>
            <person name="Koehrsen M."/>
            <person name="Alvarado L."/>
            <person name="Berlin A."/>
            <person name="Chapman S.B."/>
            <person name="Chen Z."/>
            <person name="Freedman E."/>
            <person name="Gellesch M."/>
            <person name="Goldberg J."/>
            <person name="Griggs A."/>
            <person name="Gujja S."/>
            <person name="Heilman E.R."/>
            <person name="Heiman D."/>
            <person name="Hepburn T."/>
            <person name="Howarth C."/>
            <person name="Jen D."/>
            <person name="Larson L."/>
            <person name="Mehta T."/>
            <person name="Neiman D."/>
            <person name="Pearson M."/>
            <person name="Roberts A."/>
            <person name="Saif S."/>
            <person name="Shea T."/>
            <person name="Shenoy N."/>
            <person name="Sisk P."/>
            <person name="Stolte C."/>
            <person name="Sykes S."/>
            <person name="Walk T."/>
            <person name="White J."/>
            <person name="Yandava C."/>
            <person name="Haas B."/>
            <person name="Nusbaum C."/>
            <person name="Birren B."/>
        </authorList>
    </citation>
    <scope>NUCLEOTIDE SEQUENCE [LARGE SCALE GENOMIC DNA]</scope>
    <source>
        <strain evidence="4">ATCC 64411 / 73-15</strain>
    </source>
</reference>
<reference evidence="2" key="2">
    <citation type="submission" date="2010-05" db="EMBL/GenBank/DDBJ databases">
        <title>The Genome Sequence of Magnaporthe poae strain ATCC 64411.</title>
        <authorList>
            <consortium name="The Broad Institute Genome Sequencing Platform"/>
            <consortium name="Broad Institute Genome Sequencing Center for Infectious Disease"/>
            <person name="Ma L.-J."/>
            <person name="Dead R."/>
            <person name="Young S."/>
            <person name="Zeng Q."/>
            <person name="Koehrsen M."/>
            <person name="Alvarado L."/>
            <person name="Berlin A."/>
            <person name="Chapman S.B."/>
            <person name="Chen Z."/>
            <person name="Freedman E."/>
            <person name="Gellesch M."/>
            <person name="Goldberg J."/>
            <person name="Griggs A."/>
            <person name="Gujja S."/>
            <person name="Heilman E.R."/>
            <person name="Heiman D."/>
            <person name="Hepburn T."/>
            <person name="Howarth C."/>
            <person name="Jen D."/>
            <person name="Larson L."/>
            <person name="Mehta T."/>
            <person name="Neiman D."/>
            <person name="Pearson M."/>
            <person name="Roberts A."/>
            <person name="Saif S."/>
            <person name="Shea T."/>
            <person name="Shenoy N."/>
            <person name="Sisk P."/>
            <person name="Stolte C."/>
            <person name="Sykes S."/>
            <person name="Walk T."/>
            <person name="White J."/>
            <person name="Yandava C."/>
            <person name="Haas B."/>
            <person name="Nusbaum C."/>
            <person name="Birren B."/>
        </authorList>
    </citation>
    <scope>NUCLEOTIDE SEQUENCE</scope>
    <source>
        <strain evidence="2">ATCC 64411</strain>
    </source>
</reference>